<reference evidence="2 3" key="1">
    <citation type="submission" date="2016-10" db="EMBL/GenBank/DDBJ databases">
        <authorList>
            <person name="de Groot N.N."/>
        </authorList>
    </citation>
    <scope>NUCLEOTIDE SEQUENCE [LARGE SCALE GENOMIC DNA]</scope>
    <source>
        <strain evidence="2 3">DSM 19547</strain>
    </source>
</reference>
<dbReference type="SUPFAM" id="SSF47616">
    <property type="entry name" value="GST C-terminal domain-like"/>
    <property type="match status" value="1"/>
</dbReference>
<dbReference type="Pfam" id="PF13410">
    <property type="entry name" value="GST_C_2"/>
    <property type="match status" value="1"/>
</dbReference>
<dbReference type="GO" id="GO:0005737">
    <property type="term" value="C:cytoplasm"/>
    <property type="evidence" value="ECO:0007669"/>
    <property type="project" value="TreeGrafter"/>
</dbReference>
<sequence length="203" mass="22506">MLRLHHSAASPFVRKVMVLLHETGQVADVEIVPANVGPLKTGDPTLSHNPLGKIPTLTRDDGPALYDSRVICRYLDARTQAGLYPEARLWEALTLEATADGIMDAIVLIVTEGRVRDEAMRSQPWIEAQYLKATRALDVIEDRWMSHLSGRLDIGQIGVGCALGYLDLRTSDRDWRAAHPALARWYARFAERPSMLATAPPVS</sequence>
<dbReference type="InterPro" id="IPR036282">
    <property type="entry name" value="Glutathione-S-Trfase_C_sf"/>
</dbReference>
<dbReference type="InterPro" id="IPR004045">
    <property type="entry name" value="Glutathione_S-Trfase_N"/>
</dbReference>
<dbReference type="AlphaFoldDB" id="A0A1I5PMX3"/>
<feature type="domain" description="GST N-terminal" evidence="1">
    <location>
        <begin position="1"/>
        <end position="83"/>
    </location>
</feature>
<dbReference type="Proteomes" id="UP000199356">
    <property type="component" value="Unassembled WGS sequence"/>
</dbReference>
<dbReference type="InterPro" id="IPR050983">
    <property type="entry name" value="GST_Omega/HSP26"/>
</dbReference>
<name>A0A1I5PMX3_9RHOB</name>
<evidence type="ECO:0000313" key="3">
    <source>
        <dbReference type="Proteomes" id="UP000199356"/>
    </source>
</evidence>
<dbReference type="CDD" id="cd03205">
    <property type="entry name" value="GST_C_6"/>
    <property type="match status" value="1"/>
</dbReference>
<dbReference type="PANTHER" id="PTHR43968">
    <property type="match status" value="1"/>
</dbReference>
<dbReference type="PROSITE" id="PS50404">
    <property type="entry name" value="GST_NTER"/>
    <property type="match status" value="1"/>
</dbReference>
<dbReference type="InterPro" id="IPR036249">
    <property type="entry name" value="Thioredoxin-like_sf"/>
</dbReference>
<protein>
    <submittedName>
        <fullName evidence="2">Glutathione S-transferase</fullName>
    </submittedName>
</protein>
<dbReference type="Pfam" id="PF13409">
    <property type="entry name" value="GST_N_2"/>
    <property type="match status" value="1"/>
</dbReference>
<accession>A0A1I5PMX3</accession>
<gene>
    <name evidence="2" type="ORF">SAMN04488047_105158</name>
</gene>
<dbReference type="OrthoDB" id="9795329at2"/>
<dbReference type="PANTHER" id="PTHR43968:SF6">
    <property type="entry name" value="GLUTATHIONE S-TRANSFERASE OMEGA"/>
    <property type="match status" value="1"/>
</dbReference>
<dbReference type="EMBL" id="FOXA01000005">
    <property type="protein sequence ID" value="SFP34876.1"/>
    <property type="molecule type" value="Genomic_DNA"/>
</dbReference>
<dbReference type="Gene3D" id="1.20.1050.10">
    <property type="match status" value="1"/>
</dbReference>
<keyword evidence="3" id="KW-1185">Reference proteome</keyword>
<dbReference type="CDD" id="cd03049">
    <property type="entry name" value="GST_N_3"/>
    <property type="match status" value="1"/>
</dbReference>
<dbReference type="STRING" id="441119.SAMN04488047_105158"/>
<dbReference type="GO" id="GO:0016740">
    <property type="term" value="F:transferase activity"/>
    <property type="evidence" value="ECO:0007669"/>
    <property type="project" value="UniProtKB-KW"/>
</dbReference>
<evidence type="ECO:0000259" key="1">
    <source>
        <dbReference type="PROSITE" id="PS50404"/>
    </source>
</evidence>
<dbReference type="Gene3D" id="3.40.30.10">
    <property type="entry name" value="Glutaredoxin"/>
    <property type="match status" value="1"/>
</dbReference>
<organism evidence="2 3">
    <name type="scientific">Tranquillimonas alkanivorans</name>
    <dbReference type="NCBI Taxonomy" id="441119"/>
    <lineage>
        <taxon>Bacteria</taxon>
        <taxon>Pseudomonadati</taxon>
        <taxon>Pseudomonadota</taxon>
        <taxon>Alphaproteobacteria</taxon>
        <taxon>Rhodobacterales</taxon>
        <taxon>Roseobacteraceae</taxon>
        <taxon>Tranquillimonas</taxon>
    </lineage>
</organism>
<keyword evidence="2" id="KW-0808">Transferase</keyword>
<proteinExistence type="predicted"/>
<dbReference type="RefSeq" id="WP_093420413.1">
    <property type="nucleotide sequence ID" value="NZ_FOXA01000005.1"/>
</dbReference>
<dbReference type="SUPFAM" id="SSF52833">
    <property type="entry name" value="Thioredoxin-like"/>
    <property type="match status" value="1"/>
</dbReference>
<evidence type="ECO:0000313" key="2">
    <source>
        <dbReference type="EMBL" id="SFP34876.1"/>
    </source>
</evidence>